<accession>A0A432Z1Q1</accession>
<feature type="domain" description="Capsule biosynthesis GfcC-like N-terminal" evidence="3">
    <location>
        <begin position="39"/>
        <end position="144"/>
    </location>
</feature>
<gene>
    <name evidence="4" type="ORF">CWI78_04600</name>
</gene>
<dbReference type="OrthoDB" id="6236612at2"/>
<proteinExistence type="predicted"/>
<protein>
    <recommendedName>
        <fullName evidence="6">Capsule biosynthesis GfcC-like C-terminal domain-containing protein</fullName>
    </recommendedName>
</protein>
<evidence type="ECO:0000259" key="3">
    <source>
        <dbReference type="Pfam" id="PF20616"/>
    </source>
</evidence>
<feature type="domain" description="Capsule biosynthesis GfcC-like C-terminal" evidence="2">
    <location>
        <begin position="185"/>
        <end position="227"/>
    </location>
</feature>
<name>A0A432Z1Q1_9GAMM</name>
<evidence type="ECO:0008006" key="6">
    <source>
        <dbReference type="Google" id="ProtNLM"/>
    </source>
</evidence>
<reference evidence="5" key="1">
    <citation type="journal article" date="2018" name="Front. Microbiol.">
        <title>Genome-Based Analysis Reveals the Taxonomy and Diversity of the Family Idiomarinaceae.</title>
        <authorList>
            <person name="Liu Y."/>
            <person name="Lai Q."/>
            <person name="Shao Z."/>
        </authorList>
    </citation>
    <scope>NUCLEOTIDE SEQUENCE [LARGE SCALE GENOMIC DNA]</scope>
    <source>
        <strain evidence="5">R22</strain>
    </source>
</reference>
<dbReference type="EMBL" id="PIQC01000003">
    <property type="protein sequence ID" value="RUO71801.1"/>
    <property type="molecule type" value="Genomic_DNA"/>
</dbReference>
<feature type="domain" description="Capsule biosynthesis GfcC-like C-terminal" evidence="2">
    <location>
        <begin position="253"/>
        <end position="285"/>
    </location>
</feature>
<dbReference type="Pfam" id="PF20616">
    <property type="entry name" value="Caps_syn_GfcC_N"/>
    <property type="match status" value="1"/>
</dbReference>
<dbReference type="RefSeq" id="WP_126781040.1">
    <property type="nucleotide sequence ID" value="NZ_PIQC01000003.1"/>
</dbReference>
<evidence type="ECO:0000313" key="5">
    <source>
        <dbReference type="Proteomes" id="UP000288058"/>
    </source>
</evidence>
<evidence type="ECO:0000313" key="4">
    <source>
        <dbReference type="EMBL" id="RUO71801.1"/>
    </source>
</evidence>
<evidence type="ECO:0000259" key="2">
    <source>
        <dbReference type="Pfam" id="PF06251"/>
    </source>
</evidence>
<dbReference type="Pfam" id="PF06251">
    <property type="entry name" value="Caps_syn_GfcC_C"/>
    <property type="match status" value="2"/>
</dbReference>
<dbReference type="Proteomes" id="UP000288058">
    <property type="component" value="Unassembled WGS sequence"/>
</dbReference>
<dbReference type="InterPro" id="IPR046459">
    <property type="entry name" value="Caps_syn_GfcC_N"/>
</dbReference>
<sequence>MSNIFLRLCGCLLVTLVASVQAAADTNQVTLDVAGEKPVTYDLPDNIRLGEVIERSLPNKNIYWPAARLGSKHLQEELERERLKLLMRLDDLKQYAQNDNRKALYGASSQVYKQVENIPLKAAYYLGIPWETIRVDVESNPRLNEKEQEHSHFLLTVHEYPDFYRLLGLTASPQGHSLPAPEKALSLKDIMSRQQLSSVADNSYLWVIAINGDVSYQPSASHNAQQASNCYTHNPKAPLSLGTGKQCFPQGKVPAGSVIFVGFAKSELPEQFTDINQQIVQLLKHHNYAQN</sequence>
<keyword evidence="5" id="KW-1185">Reference proteome</keyword>
<feature type="signal peptide" evidence="1">
    <location>
        <begin position="1"/>
        <end position="23"/>
    </location>
</feature>
<organism evidence="4 5">
    <name type="scientific">Idiomarina ramblicola</name>
    <dbReference type="NCBI Taxonomy" id="263724"/>
    <lineage>
        <taxon>Bacteria</taxon>
        <taxon>Pseudomonadati</taxon>
        <taxon>Pseudomonadota</taxon>
        <taxon>Gammaproteobacteria</taxon>
        <taxon>Alteromonadales</taxon>
        <taxon>Idiomarinaceae</taxon>
        <taxon>Idiomarina</taxon>
    </lineage>
</organism>
<keyword evidence="1" id="KW-0732">Signal</keyword>
<dbReference type="InterPro" id="IPR010425">
    <property type="entry name" value="Caps_synth_GfcC-like_C"/>
</dbReference>
<evidence type="ECO:0000256" key="1">
    <source>
        <dbReference type="SAM" id="SignalP"/>
    </source>
</evidence>
<feature type="chain" id="PRO_5018995728" description="Capsule biosynthesis GfcC-like C-terminal domain-containing protein" evidence="1">
    <location>
        <begin position="24"/>
        <end position="291"/>
    </location>
</feature>
<dbReference type="AlphaFoldDB" id="A0A432Z1Q1"/>
<comment type="caution">
    <text evidence="4">The sequence shown here is derived from an EMBL/GenBank/DDBJ whole genome shotgun (WGS) entry which is preliminary data.</text>
</comment>
<dbReference type="Gene3D" id="6.10.250.2280">
    <property type="match status" value="1"/>
</dbReference>